<dbReference type="CDD" id="cd05959">
    <property type="entry name" value="BCL_4HBCL"/>
    <property type="match status" value="1"/>
</dbReference>
<dbReference type="FunFam" id="3.30.300.30:FF:000039">
    <property type="entry name" value="Benzoate-CoA ligase family"/>
    <property type="match status" value="1"/>
</dbReference>
<dbReference type="Pfam" id="PF13193">
    <property type="entry name" value="AMP-binding_C"/>
    <property type="match status" value="1"/>
</dbReference>
<proteinExistence type="predicted"/>
<dbReference type="FunFam" id="3.40.50.12820:FF:000001">
    <property type="entry name" value="Acetyl-CoA synthetase"/>
    <property type="match status" value="1"/>
</dbReference>
<dbReference type="InterPro" id="IPR000873">
    <property type="entry name" value="AMP-dep_synth/lig_dom"/>
</dbReference>
<dbReference type="GO" id="GO:0016405">
    <property type="term" value="F:CoA-ligase activity"/>
    <property type="evidence" value="ECO:0007669"/>
    <property type="project" value="InterPro"/>
</dbReference>
<dbReference type="Gene3D" id="3.40.50.980">
    <property type="match status" value="1"/>
</dbReference>
<dbReference type="InterPro" id="IPR025110">
    <property type="entry name" value="AMP-bd_C"/>
</dbReference>
<reference evidence="4 5" key="1">
    <citation type="submission" date="2014-09" db="EMBL/GenBank/DDBJ databases">
        <title>Draft genome of Bradyrhizobium japonicum Is-34.</title>
        <authorList>
            <person name="Tsurumaru H."/>
            <person name="Yamakawa T."/>
            <person name="Hashimoto S."/>
            <person name="Okizaki K."/>
            <person name="Kanesaki Y."/>
            <person name="Yoshikawa H."/>
            <person name="Yajima S."/>
        </authorList>
    </citation>
    <scope>NUCLEOTIDE SEQUENCE [LARGE SCALE GENOMIC DNA]</scope>
    <source>
        <strain evidence="4 5">Is-34</strain>
    </source>
</reference>
<evidence type="ECO:0000259" key="3">
    <source>
        <dbReference type="Pfam" id="PF13193"/>
    </source>
</evidence>
<feature type="domain" description="AMP-binding enzyme C-terminal" evidence="3">
    <location>
        <begin position="425"/>
        <end position="502"/>
    </location>
</feature>
<evidence type="ECO:0000256" key="1">
    <source>
        <dbReference type="ARBA" id="ARBA00022598"/>
    </source>
</evidence>
<dbReference type="NCBIfam" id="TIGR02262">
    <property type="entry name" value="benz_CoA_lig"/>
    <property type="match status" value="1"/>
</dbReference>
<dbReference type="eggNOG" id="COG0365">
    <property type="taxonomic scope" value="Bacteria"/>
</dbReference>
<dbReference type="Gene3D" id="3.30.300.30">
    <property type="match status" value="1"/>
</dbReference>
<dbReference type="GO" id="GO:0005524">
    <property type="term" value="F:ATP binding"/>
    <property type="evidence" value="ECO:0007669"/>
    <property type="project" value="InterPro"/>
</dbReference>
<name>A0A0A3XSC6_BRAJP</name>
<dbReference type="RefSeq" id="WP_041956967.1">
    <property type="nucleotide sequence ID" value="NZ_JAOQNC010000001.1"/>
</dbReference>
<dbReference type="InterPro" id="IPR011957">
    <property type="entry name" value="Benz_CoA_lig"/>
</dbReference>
<dbReference type="PANTHER" id="PTHR43352">
    <property type="entry name" value="ACETYL-COA SYNTHETASE"/>
    <property type="match status" value="1"/>
</dbReference>
<dbReference type="STRING" id="375.BKD09_RS05425"/>
<dbReference type="Proteomes" id="UP000030377">
    <property type="component" value="Unassembled WGS sequence"/>
</dbReference>
<sequence length="513" mass="56428">MSEGSYNAVTWLLDRNVEDGRGSKLVFDDTVSRLTYGELQRETRRAANMLRRLGVRREERVAMIMLDTVDFPIVFLGAIRAGIVPVPLNTLLTADQYAYILADCRARVLFVSEALYPVIKDVVGRMPDLEHVVVSGAKQNGHKQLAEEIADESDQFTTAATHPDEPAFWLYSSGSTGMPKGVRHLHSNMQATADTYAKQVLGIRESDVCLSAAKLFFAYGLGNALTFPMSVGATVVLNSERPTPARMFDLMNRYNPSIFYGVPTLFAAMLNDETMKAERGGKSLRICTSAGEALPESVGNSWKARFGVDILDGVGSTELLHIFLSNAPGDIKYGSSGKPVPGYAVRLVNEAGQDVADGEVGELLVDAPSAGEGYWNQRHKSRRTFEGPWTRTGDKYVRDGEGRYTFCGRADDMFKVSGIWVSPFEVESALITHPAVLEAAVVPEADPEGLLKPKAFVVLRSGAVTTDLQEMLKEHVKQKIGPWKYPRWIDVVESLPKTATGKIQRFKLREGAN</sequence>
<dbReference type="InterPro" id="IPR045851">
    <property type="entry name" value="AMP-bd_C_sf"/>
</dbReference>
<organism evidence="4 5">
    <name type="scientific">Bradyrhizobium japonicum</name>
    <dbReference type="NCBI Taxonomy" id="375"/>
    <lineage>
        <taxon>Bacteria</taxon>
        <taxon>Pseudomonadati</taxon>
        <taxon>Pseudomonadota</taxon>
        <taxon>Alphaproteobacteria</taxon>
        <taxon>Hyphomicrobiales</taxon>
        <taxon>Nitrobacteraceae</taxon>
        <taxon>Bradyrhizobium</taxon>
    </lineage>
</organism>
<evidence type="ECO:0000313" key="4">
    <source>
        <dbReference type="EMBL" id="KGT77357.1"/>
    </source>
</evidence>
<protein>
    <submittedName>
        <fullName evidence="4">4-hydroxybenzoate--CoA ligase</fullName>
    </submittedName>
</protein>
<dbReference type="SUPFAM" id="SSF56801">
    <property type="entry name" value="Acetyl-CoA synthetase-like"/>
    <property type="match status" value="1"/>
</dbReference>
<dbReference type="GO" id="GO:0016878">
    <property type="term" value="F:acid-thiol ligase activity"/>
    <property type="evidence" value="ECO:0007669"/>
    <property type="project" value="TreeGrafter"/>
</dbReference>
<gene>
    <name evidence="4" type="ORF">MA20_22485</name>
</gene>
<evidence type="ECO:0000259" key="2">
    <source>
        <dbReference type="Pfam" id="PF00501"/>
    </source>
</evidence>
<feature type="domain" description="AMP-dependent synthetase/ligase" evidence="2">
    <location>
        <begin position="23"/>
        <end position="375"/>
    </location>
</feature>
<dbReference type="Gene3D" id="3.40.50.12820">
    <property type="match status" value="1"/>
</dbReference>
<dbReference type="EMBL" id="JRPN01000018">
    <property type="protein sequence ID" value="KGT77357.1"/>
    <property type="molecule type" value="Genomic_DNA"/>
</dbReference>
<dbReference type="GO" id="GO:0044550">
    <property type="term" value="P:secondary metabolite biosynthetic process"/>
    <property type="evidence" value="ECO:0007669"/>
    <property type="project" value="TreeGrafter"/>
</dbReference>
<keyword evidence="1 4" id="KW-0436">Ligase</keyword>
<dbReference type="FunFam" id="3.40.50.980:FF:000017">
    <property type="entry name" value="Acetyl-CoA synthetase"/>
    <property type="match status" value="1"/>
</dbReference>
<evidence type="ECO:0000313" key="5">
    <source>
        <dbReference type="Proteomes" id="UP000030377"/>
    </source>
</evidence>
<comment type="caution">
    <text evidence="4">The sequence shown here is derived from an EMBL/GenBank/DDBJ whole genome shotgun (WGS) entry which is preliminary data.</text>
</comment>
<dbReference type="Gene3D" id="2.30.38.10">
    <property type="entry name" value="Luciferase, Domain 3"/>
    <property type="match status" value="1"/>
</dbReference>
<dbReference type="Pfam" id="PF00501">
    <property type="entry name" value="AMP-binding"/>
    <property type="match status" value="1"/>
</dbReference>
<dbReference type="PANTHER" id="PTHR43352:SF1">
    <property type="entry name" value="ANTHRANILATE--COA LIGASE"/>
    <property type="match status" value="1"/>
</dbReference>
<accession>A0A0A3XSC6</accession>
<dbReference type="AlphaFoldDB" id="A0A0A3XSC6"/>
<dbReference type="FunFam" id="2.30.38.10:FF:000008">
    <property type="entry name" value="Benzoate-CoA ligase"/>
    <property type="match status" value="1"/>
</dbReference>